<organism evidence="1 2">
    <name type="scientific">Vigna unguiculata</name>
    <name type="common">Cowpea</name>
    <dbReference type="NCBI Taxonomy" id="3917"/>
    <lineage>
        <taxon>Eukaryota</taxon>
        <taxon>Viridiplantae</taxon>
        <taxon>Streptophyta</taxon>
        <taxon>Embryophyta</taxon>
        <taxon>Tracheophyta</taxon>
        <taxon>Spermatophyta</taxon>
        <taxon>Magnoliopsida</taxon>
        <taxon>eudicotyledons</taxon>
        <taxon>Gunneridae</taxon>
        <taxon>Pentapetalae</taxon>
        <taxon>rosids</taxon>
        <taxon>fabids</taxon>
        <taxon>Fabales</taxon>
        <taxon>Fabaceae</taxon>
        <taxon>Papilionoideae</taxon>
        <taxon>50 kb inversion clade</taxon>
        <taxon>NPAAA clade</taxon>
        <taxon>indigoferoid/millettioid clade</taxon>
        <taxon>Phaseoleae</taxon>
        <taxon>Vigna</taxon>
    </lineage>
</organism>
<evidence type="ECO:0000313" key="1">
    <source>
        <dbReference type="EMBL" id="QCE11091.1"/>
    </source>
</evidence>
<accession>A0A4D6NDY3</accession>
<reference evidence="1 2" key="1">
    <citation type="submission" date="2019-04" db="EMBL/GenBank/DDBJ databases">
        <title>An improved genome assembly and genetic linkage map for asparagus bean, Vigna unguiculata ssp. sesquipedialis.</title>
        <authorList>
            <person name="Xia Q."/>
            <person name="Zhang R."/>
            <person name="Dong Y."/>
        </authorList>
    </citation>
    <scope>NUCLEOTIDE SEQUENCE [LARGE SCALE GENOMIC DNA]</scope>
    <source>
        <tissue evidence="1">Leaf</tissue>
    </source>
</reference>
<proteinExistence type="predicted"/>
<dbReference type="AlphaFoldDB" id="A0A4D6NDY3"/>
<dbReference type="Proteomes" id="UP000501690">
    <property type="component" value="Linkage Group LG10"/>
</dbReference>
<gene>
    <name evidence="1" type="ORF">DEO72_LG10g2324</name>
</gene>
<dbReference type="EMBL" id="CP039354">
    <property type="protein sequence ID" value="QCE11091.1"/>
    <property type="molecule type" value="Genomic_DNA"/>
</dbReference>
<sequence>MLGFSPNLGQASSKLSSSSRKVYSWSCRSRWFKSRSPILAPFQKQYSHTLIFPREAMLGFSPNLGQASSKLSSSSRKVYSWSCRSRWFKSRSPILAPFQVREARVMSFSLFLACWKLLDVCIVWKQWRDLLFSAKRDRLAQARLTRTDQGDTHELPLRRSALVLSEALSRSGERRSPKREGVKALGCRCS</sequence>
<keyword evidence="2" id="KW-1185">Reference proteome</keyword>
<protein>
    <submittedName>
        <fullName evidence="1">Uncharacterized protein</fullName>
    </submittedName>
</protein>
<name>A0A4D6NDY3_VIGUN</name>
<evidence type="ECO:0000313" key="2">
    <source>
        <dbReference type="Proteomes" id="UP000501690"/>
    </source>
</evidence>